<sequence length="184" mass="20115">MSAPSDEAEGATEAPEPAPSANVTQPPRRHLLAWLAGGSAIAIGGGLLWAYRPGGYFTRDAIDLRALRADPMSNTTLLGLRAIEVQDSTPAGWFAVQAPRMRLNRWFRDDNSTPHDLQSRLITHAKKQGWEWAEDSDSAVPSIWIGRRSSPSTDTDMSLTISISPADSPSDQHYNTVRISLGFF</sequence>
<keyword evidence="2" id="KW-0812">Transmembrane</keyword>
<accession>A0A3S4SM25</accession>
<keyword evidence="4" id="KW-1185">Reference proteome</keyword>
<dbReference type="RefSeq" id="WP_051280987.1">
    <property type="nucleotide sequence ID" value="NZ_CBCRWE010000092.1"/>
</dbReference>
<gene>
    <name evidence="3" type="ORF">NCTC11923_02648</name>
</gene>
<evidence type="ECO:0000256" key="2">
    <source>
        <dbReference type="SAM" id="Phobius"/>
    </source>
</evidence>
<dbReference type="AlphaFoldDB" id="A0A3S4SM25"/>
<evidence type="ECO:0000256" key="1">
    <source>
        <dbReference type="SAM" id="MobiDB-lite"/>
    </source>
</evidence>
<keyword evidence="2" id="KW-0472">Membrane</keyword>
<dbReference type="Proteomes" id="UP000276899">
    <property type="component" value="Chromosome"/>
</dbReference>
<evidence type="ECO:0000313" key="3">
    <source>
        <dbReference type="EMBL" id="VEG75967.1"/>
    </source>
</evidence>
<keyword evidence="2" id="KW-1133">Transmembrane helix</keyword>
<evidence type="ECO:0000313" key="4">
    <source>
        <dbReference type="Proteomes" id="UP000276899"/>
    </source>
</evidence>
<feature type="region of interest" description="Disordered" evidence="1">
    <location>
        <begin position="1"/>
        <end position="25"/>
    </location>
</feature>
<protein>
    <submittedName>
        <fullName evidence="3">Uncharacterized protein</fullName>
    </submittedName>
</protein>
<proteinExistence type="predicted"/>
<dbReference type="STRING" id="1278298.GCA_000428685_00812"/>
<dbReference type="KEGG" id="asla:NCTC11923_02648"/>
<reference evidence="3 4" key="1">
    <citation type="submission" date="2018-12" db="EMBL/GenBank/DDBJ databases">
        <authorList>
            <consortium name="Pathogen Informatics"/>
        </authorList>
    </citation>
    <scope>NUCLEOTIDE SEQUENCE [LARGE SCALE GENOMIC DNA]</scope>
    <source>
        <strain evidence="3 4">NCTC11923</strain>
    </source>
</reference>
<feature type="compositionally biased region" description="Acidic residues" evidence="1">
    <location>
        <begin position="1"/>
        <end position="10"/>
    </location>
</feature>
<feature type="transmembrane region" description="Helical" evidence="2">
    <location>
        <begin position="31"/>
        <end position="51"/>
    </location>
</feature>
<dbReference type="EMBL" id="LR134363">
    <property type="protein sequence ID" value="VEG75967.1"/>
    <property type="molecule type" value="Genomic_DNA"/>
</dbReference>
<name>A0A3S4SM25_9ACTO</name>
<organism evidence="3 4">
    <name type="scientific">Actinomyces slackii</name>
    <dbReference type="NCBI Taxonomy" id="52774"/>
    <lineage>
        <taxon>Bacteria</taxon>
        <taxon>Bacillati</taxon>
        <taxon>Actinomycetota</taxon>
        <taxon>Actinomycetes</taxon>
        <taxon>Actinomycetales</taxon>
        <taxon>Actinomycetaceae</taxon>
        <taxon>Actinomyces</taxon>
    </lineage>
</organism>